<keyword evidence="3" id="KW-1185">Reference proteome</keyword>
<dbReference type="SUPFAM" id="SSF52047">
    <property type="entry name" value="RNI-like"/>
    <property type="match status" value="1"/>
</dbReference>
<reference evidence="2" key="1">
    <citation type="submission" date="2020-12" db="EMBL/GenBank/DDBJ databases">
        <authorList>
            <person name="Iha C."/>
        </authorList>
    </citation>
    <scope>NUCLEOTIDE SEQUENCE</scope>
</reference>
<dbReference type="OrthoDB" id="550575at2759"/>
<dbReference type="GO" id="GO:0005930">
    <property type="term" value="C:axoneme"/>
    <property type="evidence" value="ECO:0007669"/>
    <property type="project" value="UniProtKB-SubCell"/>
</dbReference>
<dbReference type="PANTHER" id="PTHR13318:SF190">
    <property type="entry name" value="PARTNER OF PAIRED, ISOFORM B"/>
    <property type="match status" value="1"/>
</dbReference>
<evidence type="ECO:0000313" key="3">
    <source>
        <dbReference type="Proteomes" id="UP000708148"/>
    </source>
</evidence>
<dbReference type="AlphaFoldDB" id="A0A8S1IR06"/>
<evidence type="ECO:0000256" key="1">
    <source>
        <dbReference type="ARBA" id="ARBA00004430"/>
    </source>
</evidence>
<dbReference type="GO" id="GO:0031146">
    <property type="term" value="P:SCF-dependent proteasomal ubiquitin-dependent protein catabolic process"/>
    <property type="evidence" value="ECO:0007669"/>
    <property type="project" value="TreeGrafter"/>
</dbReference>
<dbReference type="Pfam" id="PF13516">
    <property type="entry name" value="LRR_6"/>
    <property type="match status" value="2"/>
</dbReference>
<dbReference type="Gene3D" id="3.80.10.10">
    <property type="entry name" value="Ribonuclease Inhibitor"/>
    <property type="match status" value="2"/>
</dbReference>
<comment type="caution">
    <text evidence="2">The sequence shown here is derived from an EMBL/GenBank/DDBJ whole genome shotgun (WGS) entry which is preliminary data.</text>
</comment>
<sequence length="238" mass="26362">MAEVCSSILPSPWGHPPAFRLEPQDAADLPGDWATMPADLLDRIKQILDASEGRAWQMTKHARLVNRHWCRWAEKAITSVEPTNVVSLDVVVDRIARTFTRVRCLKLRRAQGPGDGGLPALERIQATLRALDMSSCSQMTDAGLECVGRLAELTDLSVRLCKQKVTEEGLMHLGRLTNLASLVLCECVSVSDATLESWGGLQRLTRLSMARCERITDEGLRHLGKLASLTQVRAVLWL</sequence>
<protein>
    <submittedName>
        <fullName evidence="2">Uncharacterized protein</fullName>
    </submittedName>
</protein>
<proteinExistence type="predicted"/>
<dbReference type="Proteomes" id="UP000708148">
    <property type="component" value="Unassembled WGS sequence"/>
</dbReference>
<organism evidence="2 3">
    <name type="scientific">Ostreobium quekettii</name>
    <dbReference type="NCBI Taxonomy" id="121088"/>
    <lineage>
        <taxon>Eukaryota</taxon>
        <taxon>Viridiplantae</taxon>
        <taxon>Chlorophyta</taxon>
        <taxon>core chlorophytes</taxon>
        <taxon>Ulvophyceae</taxon>
        <taxon>TCBD clade</taxon>
        <taxon>Bryopsidales</taxon>
        <taxon>Ostreobineae</taxon>
        <taxon>Ostreobiaceae</taxon>
        <taxon>Ostreobium</taxon>
    </lineage>
</organism>
<accession>A0A8S1IR06</accession>
<dbReference type="InterPro" id="IPR006553">
    <property type="entry name" value="Leu-rich_rpt_Cys-con_subtyp"/>
</dbReference>
<dbReference type="InterPro" id="IPR001611">
    <property type="entry name" value="Leu-rich_rpt"/>
</dbReference>
<dbReference type="GO" id="GO:0019005">
    <property type="term" value="C:SCF ubiquitin ligase complex"/>
    <property type="evidence" value="ECO:0007669"/>
    <property type="project" value="TreeGrafter"/>
</dbReference>
<comment type="subcellular location">
    <subcellularLocation>
        <location evidence="1">Cytoplasm</location>
        <location evidence="1">Cytoskeleton</location>
        <location evidence="1">Cilium axoneme</location>
    </subcellularLocation>
</comment>
<dbReference type="SMART" id="SM00367">
    <property type="entry name" value="LRR_CC"/>
    <property type="match status" value="3"/>
</dbReference>
<dbReference type="EMBL" id="CAJHUC010000525">
    <property type="protein sequence ID" value="CAD7696675.1"/>
    <property type="molecule type" value="Genomic_DNA"/>
</dbReference>
<dbReference type="InterPro" id="IPR032675">
    <property type="entry name" value="LRR_dom_sf"/>
</dbReference>
<gene>
    <name evidence="2" type="ORF">OSTQU699_LOCUS2036</name>
</gene>
<dbReference type="PANTHER" id="PTHR13318">
    <property type="entry name" value="PARTNER OF PAIRED, ISOFORM B-RELATED"/>
    <property type="match status" value="1"/>
</dbReference>
<name>A0A8S1IR06_9CHLO</name>
<evidence type="ECO:0000313" key="2">
    <source>
        <dbReference type="EMBL" id="CAD7696675.1"/>
    </source>
</evidence>